<evidence type="ECO:0000256" key="4">
    <source>
        <dbReference type="ARBA" id="ARBA00009461"/>
    </source>
</evidence>
<accession>A0ABP9Z7L7</accession>
<dbReference type="Pfam" id="PF14474">
    <property type="entry name" value="RTC4"/>
    <property type="match status" value="1"/>
</dbReference>
<keyword evidence="7" id="KW-0539">Nucleus</keyword>
<gene>
    <name evidence="9" type="ORF">MFLAVUS_008575</name>
</gene>
<evidence type="ECO:0000313" key="9">
    <source>
        <dbReference type="EMBL" id="GAA5815069.1"/>
    </source>
</evidence>
<reference evidence="9 10" key="1">
    <citation type="submission" date="2024-04" db="EMBL/GenBank/DDBJ databases">
        <title>genome sequences of Mucor flavus KT1a and Helicostylum pulchrum KT1b strains isolated from the surface of a dry-aged beef.</title>
        <authorList>
            <person name="Toyotome T."/>
            <person name="Hosono M."/>
            <person name="Torimaru M."/>
            <person name="Fukuda K."/>
            <person name="Mikami N."/>
        </authorList>
    </citation>
    <scope>NUCLEOTIDE SEQUENCE [LARGE SCALE GENOMIC DNA]</scope>
    <source>
        <strain evidence="9 10">KT1a</strain>
    </source>
</reference>
<dbReference type="InterPro" id="IPR028094">
    <property type="entry name" value="RTC4_C"/>
</dbReference>
<evidence type="ECO:0000259" key="8">
    <source>
        <dbReference type="SMART" id="SM01312"/>
    </source>
</evidence>
<evidence type="ECO:0000256" key="5">
    <source>
        <dbReference type="ARBA" id="ARBA00015162"/>
    </source>
</evidence>
<comment type="subcellular location">
    <subcellularLocation>
        <location evidence="3">Cytoplasm</location>
    </subcellularLocation>
    <subcellularLocation>
        <location evidence="2">Nucleus</location>
    </subcellularLocation>
</comment>
<dbReference type="PANTHER" id="PTHR41391">
    <property type="entry name" value="RESTRICTION OF TELOMERE CAPPING PROTEIN 4"/>
    <property type="match status" value="1"/>
</dbReference>
<keyword evidence="10" id="KW-1185">Reference proteome</keyword>
<evidence type="ECO:0000313" key="10">
    <source>
        <dbReference type="Proteomes" id="UP001473302"/>
    </source>
</evidence>
<comment type="function">
    <text evidence="1">May be involved in a process influencing telomere capping.</text>
</comment>
<evidence type="ECO:0000256" key="1">
    <source>
        <dbReference type="ARBA" id="ARBA00002738"/>
    </source>
</evidence>
<organism evidence="9 10">
    <name type="scientific">Mucor flavus</name>
    <dbReference type="NCBI Taxonomy" id="439312"/>
    <lineage>
        <taxon>Eukaryota</taxon>
        <taxon>Fungi</taxon>
        <taxon>Fungi incertae sedis</taxon>
        <taxon>Mucoromycota</taxon>
        <taxon>Mucoromycotina</taxon>
        <taxon>Mucoromycetes</taxon>
        <taxon>Mucorales</taxon>
        <taxon>Mucorineae</taxon>
        <taxon>Mucoraceae</taxon>
        <taxon>Mucor</taxon>
    </lineage>
</organism>
<name>A0ABP9Z7L7_9FUNG</name>
<protein>
    <recommendedName>
        <fullName evidence="5">Restriction of telomere capping protein 4</fullName>
    </recommendedName>
</protein>
<dbReference type="SMART" id="SM01312">
    <property type="entry name" value="RTC4"/>
    <property type="match status" value="1"/>
</dbReference>
<sequence length="280" mass="32189">MSSRNRLKKLVLPSRISKPKLDLKQIAKTVIDKEASNEEDFECPLCFERMSPPFPRPLQRLIDALKKNEEAFNREQESKHKLLVQQSAEEGAFVAPLVLLKPGISENDQQVICRMHKVELVMKPLGKKRGYPAQVDFAAIDDRMKHFKQELVDVIEGKQESLFLTNALDVHKELGSVKARQATSMMNRFEETLPGYYGNRGSHYIMETLNEMFLKSNYLDKNKTKPLTPIEYAQQVLVPETGLRLIKQDFNLTNLQEASKVMKESSEYGSIVYSKIKKKE</sequence>
<dbReference type="PANTHER" id="PTHR41391:SF1">
    <property type="entry name" value="RESTRICTION OF TELOMERE CAPPING PROTEIN 4"/>
    <property type="match status" value="1"/>
</dbReference>
<dbReference type="EMBL" id="BAABUK010000024">
    <property type="protein sequence ID" value="GAA5815069.1"/>
    <property type="molecule type" value="Genomic_DNA"/>
</dbReference>
<dbReference type="InterPro" id="IPR039024">
    <property type="entry name" value="RTC4"/>
</dbReference>
<comment type="similarity">
    <text evidence="4">Belongs to the RTC4 family.</text>
</comment>
<dbReference type="Proteomes" id="UP001473302">
    <property type="component" value="Unassembled WGS sequence"/>
</dbReference>
<feature type="domain" description="Restriction of telomere capping protein 4 C-terminal" evidence="8">
    <location>
        <begin position="154"/>
        <end position="275"/>
    </location>
</feature>
<evidence type="ECO:0000256" key="3">
    <source>
        <dbReference type="ARBA" id="ARBA00004496"/>
    </source>
</evidence>
<comment type="caution">
    <text evidence="9">The sequence shown here is derived from an EMBL/GenBank/DDBJ whole genome shotgun (WGS) entry which is preliminary data.</text>
</comment>
<keyword evidence="6" id="KW-0963">Cytoplasm</keyword>
<evidence type="ECO:0000256" key="7">
    <source>
        <dbReference type="ARBA" id="ARBA00023242"/>
    </source>
</evidence>
<evidence type="ECO:0000256" key="2">
    <source>
        <dbReference type="ARBA" id="ARBA00004123"/>
    </source>
</evidence>
<proteinExistence type="inferred from homology"/>
<evidence type="ECO:0000256" key="6">
    <source>
        <dbReference type="ARBA" id="ARBA00022490"/>
    </source>
</evidence>